<organism evidence="6 7">
    <name type="scientific">Actinomycetospora corticicola</name>
    <dbReference type="NCBI Taxonomy" id="663602"/>
    <lineage>
        <taxon>Bacteria</taxon>
        <taxon>Bacillati</taxon>
        <taxon>Actinomycetota</taxon>
        <taxon>Actinomycetes</taxon>
        <taxon>Pseudonocardiales</taxon>
        <taxon>Pseudonocardiaceae</taxon>
        <taxon>Actinomycetospora</taxon>
    </lineage>
</organism>
<comment type="caution">
    <text evidence="6">The sequence shown here is derived from an EMBL/GenBank/DDBJ whole genome shotgun (WGS) entry which is preliminary data.</text>
</comment>
<evidence type="ECO:0000313" key="7">
    <source>
        <dbReference type="Proteomes" id="UP000535890"/>
    </source>
</evidence>
<feature type="domain" description="FAD dependent oxidoreductase" evidence="5">
    <location>
        <begin position="6"/>
        <end position="353"/>
    </location>
</feature>
<reference evidence="6 7" key="1">
    <citation type="submission" date="2020-07" db="EMBL/GenBank/DDBJ databases">
        <title>Sequencing the genomes of 1000 actinobacteria strains.</title>
        <authorList>
            <person name="Klenk H.-P."/>
        </authorList>
    </citation>
    <scope>NUCLEOTIDE SEQUENCE [LARGE SCALE GENOMIC DNA]</scope>
    <source>
        <strain evidence="6 7">DSM 45772</strain>
    </source>
</reference>
<evidence type="ECO:0000256" key="2">
    <source>
        <dbReference type="ARBA" id="ARBA00022630"/>
    </source>
</evidence>
<evidence type="ECO:0000256" key="3">
    <source>
        <dbReference type="ARBA" id="ARBA00022827"/>
    </source>
</evidence>
<dbReference type="InterPro" id="IPR045170">
    <property type="entry name" value="MTOX"/>
</dbReference>
<dbReference type="InterPro" id="IPR006076">
    <property type="entry name" value="FAD-dep_OxRdtase"/>
</dbReference>
<dbReference type="Proteomes" id="UP000535890">
    <property type="component" value="Unassembled WGS sequence"/>
</dbReference>
<dbReference type="RefSeq" id="WP_179791956.1">
    <property type="nucleotide sequence ID" value="NZ_BAABHP010000012.1"/>
</dbReference>
<dbReference type="EC" id="1.5.3.1" evidence="6"/>
<dbReference type="PANTHER" id="PTHR10961:SF7">
    <property type="entry name" value="FAD DEPENDENT OXIDOREDUCTASE DOMAIN-CONTAINING PROTEIN"/>
    <property type="match status" value="1"/>
</dbReference>
<accession>A0A7Y9DR19</accession>
<dbReference type="AlphaFoldDB" id="A0A7Y9DR19"/>
<evidence type="ECO:0000256" key="4">
    <source>
        <dbReference type="ARBA" id="ARBA00023002"/>
    </source>
</evidence>
<dbReference type="Pfam" id="PF01266">
    <property type="entry name" value="DAO"/>
    <property type="match status" value="1"/>
</dbReference>
<keyword evidence="7" id="KW-1185">Reference proteome</keyword>
<evidence type="ECO:0000259" key="5">
    <source>
        <dbReference type="Pfam" id="PF01266"/>
    </source>
</evidence>
<keyword evidence="4 6" id="KW-0560">Oxidoreductase</keyword>
<dbReference type="Gene3D" id="3.50.50.60">
    <property type="entry name" value="FAD/NAD(P)-binding domain"/>
    <property type="match status" value="1"/>
</dbReference>
<dbReference type="GO" id="GO:0008115">
    <property type="term" value="F:sarcosine oxidase activity"/>
    <property type="evidence" value="ECO:0007669"/>
    <property type="project" value="UniProtKB-EC"/>
</dbReference>
<proteinExistence type="predicted"/>
<comment type="cofactor">
    <cofactor evidence="1">
        <name>FAD</name>
        <dbReference type="ChEBI" id="CHEBI:57692"/>
    </cofactor>
</comment>
<sequence>MTPEHRIIVVGCGGPGAAALYWSARAAGGRPGAVLGLEAGRVGAGPERTLALSRTQPLDVHAALAPAALAAWRDVERVSGQHLVADTGELVVSAGTRLGVDVLDGYRAVAARHATPVEELDARAVRARWPQLRLTGTERAIFQRTAGVVDAQRAAAVHLALARGQGAEVREDTPVRSIRPVRDHVEVVTDDGVHRAAQVLVTADAVAAGLLADLGRPLPLVTRHEQVSRYATAHLLEHSPGAFPIVRWHGAEDLVALPVHGAVATTLDQDLDGHGPPSFEADALHRKNREEFLAEHLPEFGGPELSSTTATSTVAPDRHLVVDTVPEAPAVHVAVGTGRAGAYASLLGRVLAEFATAGRSRIPVDTFALARPALLDADFERRFGF</sequence>
<dbReference type="Gene3D" id="3.30.9.10">
    <property type="entry name" value="D-Amino Acid Oxidase, subunit A, domain 2"/>
    <property type="match status" value="1"/>
</dbReference>
<name>A0A7Y9DR19_9PSEU</name>
<dbReference type="SUPFAM" id="SSF51905">
    <property type="entry name" value="FAD/NAD(P)-binding domain"/>
    <property type="match status" value="1"/>
</dbReference>
<dbReference type="InterPro" id="IPR036188">
    <property type="entry name" value="FAD/NAD-bd_sf"/>
</dbReference>
<gene>
    <name evidence="6" type="ORF">BJ983_000043</name>
</gene>
<keyword evidence="3" id="KW-0274">FAD</keyword>
<protein>
    <submittedName>
        <fullName evidence="6">Sarcosine oxidase</fullName>
        <ecNumber evidence="6">1.5.3.1</ecNumber>
    </submittedName>
</protein>
<dbReference type="GO" id="GO:0050660">
    <property type="term" value="F:flavin adenine dinucleotide binding"/>
    <property type="evidence" value="ECO:0007669"/>
    <property type="project" value="InterPro"/>
</dbReference>
<dbReference type="EMBL" id="JACCBN010000001">
    <property type="protein sequence ID" value="NYD33941.1"/>
    <property type="molecule type" value="Genomic_DNA"/>
</dbReference>
<evidence type="ECO:0000313" key="6">
    <source>
        <dbReference type="EMBL" id="NYD33941.1"/>
    </source>
</evidence>
<dbReference type="PANTHER" id="PTHR10961">
    <property type="entry name" value="PEROXISOMAL SARCOSINE OXIDASE"/>
    <property type="match status" value="1"/>
</dbReference>
<keyword evidence="2" id="KW-0285">Flavoprotein</keyword>
<evidence type="ECO:0000256" key="1">
    <source>
        <dbReference type="ARBA" id="ARBA00001974"/>
    </source>
</evidence>